<dbReference type="AlphaFoldDB" id="A0A445HT67"/>
<proteinExistence type="predicted"/>
<dbReference type="EMBL" id="QZWG01000012">
    <property type="protein sequence ID" value="RZB76843.1"/>
    <property type="molecule type" value="Genomic_DNA"/>
</dbReference>
<gene>
    <name evidence="2" type="ORF">D0Y65_034996</name>
</gene>
<protein>
    <submittedName>
        <fullName evidence="2">Uncharacterized protein</fullName>
    </submittedName>
</protein>
<organism evidence="2 3">
    <name type="scientific">Glycine soja</name>
    <name type="common">Wild soybean</name>
    <dbReference type="NCBI Taxonomy" id="3848"/>
    <lineage>
        <taxon>Eukaryota</taxon>
        <taxon>Viridiplantae</taxon>
        <taxon>Streptophyta</taxon>
        <taxon>Embryophyta</taxon>
        <taxon>Tracheophyta</taxon>
        <taxon>Spermatophyta</taxon>
        <taxon>Magnoliopsida</taxon>
        <taxon>eudicotyledons</taxon>
        <taxon>Gunneridae</taxon>
        <taxon>Pentapetalae</taxon>
        <taxon>rosids</taxon>
        <taxon>fabids</taxon>
        <taxon>Fabales</taxon>
        <taxon>Fabaceae</taxon>
        <taxon>Papilionoideae</taxon>
        <taxon>50 kb inversion clade</taxon>
        <taxon>NPAAA clade</taxon>
        <taxon>indigoferoid/millettioid clade</taxon>
        <taxon>Phaseoleae</taxon>
        <taxon>Glycine</taxon>
        <taxon>Glycine subgen. Soja</taxon>
    </lineage>
</organism>
<feature type="region of interest" description="Disordered" evidence="1">
    <location>
        <begin position="76"/>
        <end position="112"/>
    </location>
</feature>
<evidence type="ECO:0000313" key="3">
    <source>
        <dbReference type="Proteomes" id="UP000289340"/>
    </source>
</evidence>
<feature type="compositionally biased region" description="Basic and acidic residues" evidence="1">
    <location>
        <begin position="498"/>
        <end position="516"/>
    </location>
</feature>
<evidence type="ECO:0000313" key="2">
    <source>
        <dbReference type="EMBL" id="RZB76843.1"/>
    </source>
</evidence>
<feature type="region of interest" description="Disordered" evidence="1">
    <location>
        <begin position="380"/>
        <end position="417"/>
    </location>
</feature>
<evidence type="ECO:0000256" key="1">
    <source>
        <dbReference type="SAM" id="MobiDB-lite"/>
    </source>
</evidence>
<feature type="region of interest" description="Disordered" evidence="1">
    <location>
        <begin position="171"/>
        <end position="199"/>
    </location>
</feature>
<feature type="region of interest" description="Disordered" evidence="1">
    <location>
        <begin position="498"/>
        <end position="530"/>
    </location>
</feature>
<reference evidence="2 3" key="1">
    <citation type="submission" date="2018-09" db="EMBL/GenBank/DDBJ databases">
        <title>A high-quality reference genome of wild soybean provides a powerful tool to mine soybean genomes.</title>
        <authorList>
            <person name="Xie M."/>
            <person name="Chung C.Y.L."/>
            <person name="Li M.-W."/>
            <person name="Wong F.-L."/>
            <person name="Chan T.-F."/>
            <person name="Lam H.-M."/>
        </authorList>
    </citation>
    <scope>NUCLEOTIDE SEQUENCE [LARGE SCALE GENOMIC DNA]</scope>
    <source>
        <strain evidence="3">cv. W05</strain>
        <tissue evidence="2">Hypocotyl of etiolated seedlings</tissue>
    </source>
</reference>
<dbReference type="PANTHER" id="PTHR35103:SF1">
    <property type="entry name" value="OS06G0115700 PROTEIN"/>
    <property type="match status" value="1"/>
</dbReference>
<name>A0A445HT67_GLYSO</name>
<feature type="compositionally biased region" description="Basic residues" evidence="1">
    <location>
        <begin position="219"/>
        <end position="231"/>
    </location>
</feature>
<feature type="compositionally biased region" description="Basic and acidic residues" evidence="1">
    <location>
        <begin position="179"/>
        <end position="188"/>
    </location>
</feature>
<feature type="region of interest" description="Disordered" evidence="1">
    <location>
        <begin position="212"/>
        <end position="248"/>
    </location>
</feature>
<dbReference type="PANTHER" id="PTHR35103">
    <property type="entry name" value="OS06G0115700 PROTEIN"/>
    <property type="match status" value="1"/>
</dbReference>
<sequence length="530" mass="58969">MVSVGPGKFYGTSLPRPRIYTDVKFNDHRIDPPTPVNGPLMSWAQEAHWSMGGLSFKRLRLQGKIEGNVERLRYQREKAQAQSPSPPPPPRSVLRGSKRTSSPSPPLAPFATKRRRCMDLILEEEVEAPSAGVRKSRLVKKLGDDFDRVASLENEGAETTSLKTRSKRLVKGGKPVKKMAVEESEKSKPKAKKSTAEAAGKSFVSVNAVRTSPRLPKPAPKKPSLRIKKPKPISEKAPNFQPLERQPIPPRVVFPPSQPSHSHSLFNNHTLSSLNPCSRFHHLLRSSFRKATIVTIPNPNPNPSQTMVVSLGPGKFYGTSLPRPRIYTDVKFNDHRVDPPVPVNDPLMSWAQEAHWSMGGLSFKRLRLQGKIEGNVERLRSQREKFQAQSPSPSPPARADLRRSKRAASPLTPPAPVMAKRRRYMDLIQEEEEEEEEGVVVRRTSVRKSGLVKKLGDDFDRVALENDESNTVSSLKTTRGRKLVKNGELGNKTVVEVAEKSNTKGKKSASEAEKSPGVRTSSRLAKRVSN</sequence>
<accession>A0A445HT67</accession>
<keyword evidence="3" id="KW-1185">Reference proteome</keyword>
<dbReference type="Proteomes" id="UP000289340">
    <property type="component" value="Chromosome 12"/>
</dbReference>
<comment type="caution">
    <text evidence="2">The sequence shown here is derived from an EMBL/GenBank/DDBJ whole genome shotgun (WGS) entry which is preliminary data.</text>
</comment>